<proteinExistence type="predicted"/>
<evidence type="ECO:0000313" key="2">
    <source>
        <dbReference type="Proteomes" id="UP000198923"/>
    </source>
</evidence>
<keyword evidence="2" id="KW-1185">Reference proteome</keyword>
<name>A0A1G8AER6_9ACTN</name>
<protein>
    <submittedName>
        <fullName evidence="1">Uncharacterized protein</fullName>
    </submittedName>
</protein>
<dbReference type="Proteomes" id="UP000198923">
    <property type="component" value="Unassembled WGS sequence"/>
</dbReference>
<sequence>MHESLLGSFKFLRVPRTGNLVHVGYGNKAVRSAGQGLKEILANNESLIRNGFL</sequence>
<evidence type="ECO:0000313" key="1">
    <source>
        <dbReference type="EMBL" id="SDH19367.1"/>
    </source>
</evidence>
<gene>
    <name evidence="1" type="ORF">SAMN05421505_112123</name>
</gene>
<reference evidence="1 2" key="1">
    <citation type="submission" date="2016-10" db="EMBL/GenBank/DDBJ databases">
        <authorList>
            <person name="de Groot N.N."/>
        </authorList>
    </citation>
    <scope>NUCLEOTIDE SEQUENCE [LARGE SCALE GENOMIC DNA]</scope>
    <source>
        <strain evidence="1 2">CPCC 201354</strain>
    </source>
</reference>
<dbReference type="STRING" id="504805.SAMN05421505_112123"/>
<accession>A0A1G8AER6</accession>
<organism evidence="1 2">
    <name type="scientific">Sinosporangium album</name>
    <dbReference type="NCBI Taxonomy" id="504805"/>
    <lineage>
        <taxon>Bacteria</taxon>
        <taxon>Bacillati</taxon>
        <taxon>Actinomycetota</taxon>
        <taxon>Actinomycetes</taxon>
        <taxon>Streptosporangiales</taxon>
        <taxon>Streptosporangiaceae</taxon>
        <taxon>Sinosporangium</taxon>
    </lineage>
</organism>
<dbReference type="AlphaFoldDB" id="A0A1G8AER6"/>
<dbReference type="EMBL" id="FNCN01000012">
    <property type="protein sequence ID" value="SDH19367.1"/>
    <property type="molecule type" value="Genomic_DNA"/>
</dbReference>